<comment type="caution">
    <text evidence="3">The sequence shown here is derived from an EMBL/GenBank/DDBJ whole genome shotgun (WGS) entry which is preliminary data.</text>
</comment>
<feature type="transmembrane region" description="Helical" evidence="2">
    <location>
        <begin position="208"/>
        <end position="229"/>
    </location>
</feature>
<name>A0AAD7A2H0_9AGAR</name>
<evidence type="ECO:0000256" key="1">
    <source>
        <dbReference type="SAM" id="MobiDB-lite"/>
    </source>
</evidence>
<sequence length="280" mass="31608">MVTNLWRSREIHNAHASGDVGTKPLRRGGGGQHQLEDQRGARHTCYKFGCRLESVSDRQLRSTITTPRGLLGTTRLTGRKACAEPSAEMVDSGNDRWTIHNAKHAAPTPVFSYIHQFRPKWSEKERFEPLPNRRTERVEPPRLQYSIESIGSGFAPVHRARRPLSSLLFLTGKTDGVLLVAGSSSVVQTVRNSNSFRIQMGGGVMGKYARASLLILLSLLLIASLNIFFELKKKLMELSEWTQGVEPYVLLQWQRRTKLLQLYTVYRVRLSVSISPKSKL</sequence>
<gene>
    <name evidence="3" type="ORF">DFH08DRAFT_1001780</name>
</gene>
<keyword evidence="2" id="KW-0812">Transmembrane</keyword>
<evidence type="ECO:0000313" key="4">
    <source>
        <dbReference type="Proteomes" id="UP001218218"/>
    </source>
</evidence>
<dbReference type="EMBL" id="JARIHO010000018">
    <property type="protein sequence ID" value="KAJ7348164.1"/>
    <property type="molecule type" value="Genomic_DNA"/>
</dbReference>
<reference evidence="3" key="1">
    <citation type="submission" date="2023-03" db="EMBL/GenBank/DDBJ databases">
        <title>Massive genome expansion in bonnet fungi (Mycena s.s.) driven by repeated elements and novel gene families across ecological guilds.</title>
        <authorList>
            <consortium name="Lawrence Berkeley National Laboratory"/>
            <person name="Harder C.B."/>
            <person name="Miyauchi S."/>
            <person name="Viragh M."/>
            <person name="Kuo A."/>
            <person name="Thoen E."/>
            <person name="Andreopoulos B."/>
            <person name="Lu D."/>
            <person name="Skrede I."/>
            <person name="Drula E."/>
            <person name="Henrissat B."/>
            <person name="Morin E."/>
            <person name="Kohler A."/>
            <person name="Barry K."/>
            <person name="LaButti K."/>
            <person name="Morin E."/>
            <person name="Salamov A."/>
            <person name="Lipzen A."/>
            <person name="Mereny Z."/>
            <person name="Hegedus B."/>
            <person name="Baldrian P."/>
            <person name="Stursova M."/>
            <person name="Weitz H."/>
            <person name="Taylor A."/>
            <person name="Grigoriev I.V."/>
            <person name="Nagy L.G."/>
            <person name="Martin F."/>
            <person name="Kauserud H."/>
        </authorList>
    </citation>
    <scope>NUCLEOTIDE SEQUENCE</scope>
    <source>
        <strain evidence="3">CBHHK002</strain>
    </source>
</reference>
<evidence type="ECO:0000313" key="3">
    <source>
        <dbReference type="EMBL" id="KAJ7348164.1"/>
    </source>
</evidence>
<evidence type="ECO:0000256" key="2">
    <source>
        <dbReference type="SAM" id="Phobius"/>
    </source>
</evidence>
<keyword evidence="2" id="KW-0472">Membrane</keyword>
<dbReference type="AlphaFoldDB" id="A0AAD7A2H0"/>
<keyword evidence="2" id="KW-1133">Transmembrane helix</keyword>
<accession>A0AAD7A2H0</accession>
<feature type="region of interest" description="Disordered" evidence="1">
    <location>
        <begin position="1"/>
        <end position="38"/>
    </location>
</feature>
<protein>
    <submittedName>
        <fullName evidence="3">Uncharacterized protein</fullName>
    </submittedName>
</protein>
<dbReference type="Proteomes" id="UP001218218">
    <property type="component" value="Unassembled WGS sequence"/>
</dbReference>
<keyword evidence="4" id="KW-1185">Reference proteome</keyword>
<proteinExistence type="predicted"/>
<organism evidence="3 4">
    <name type="scientific">Mycena albidolilacea</name>
    <dbReference type="NCBI Taxonomy" id="1033008"/>
    <lineage>
        <taxon>Eukaryota</taxon>
        <taxon>Fungi</taxon>
        <taxon>Dikarya</taxon>
        <taxon>Basidiomycota</taxon>
        <taxon>Agaricomycotina</taxon>
        <taxon>Agaricomycetes</taxon>
        <taxon>Agaricomycetidae</taxon>
        <taxon>Agaricales</taxon>
        <taxon>Marasmiineae</taxon>
        <taxon>Mycenaceae</taxon>
        <taxon>Mycena</taxon>
    </lineage>
</organism>